<reference evidence="1 2" key="1">
    <citation type="submission" date="2024-01" db="EMBL/GenBank/DDBJ databases">
        <title>Genome assemblies of Stephania.</title>
        <authorList>
            <person name="Yang L."/>
        </authorList>
    </citation>
    <scope>NUCLEOTIDE SEQUENCE [LARGE SCALE GENOMIC DNA]</scope>
    <source>
        <strain evidence="1">JXDWG</strain>
        <tissue evidence="1">Leaf</tissue>
    </source>
</reference>
<proteinExistence type="predicted"/>
<evidence type="ECO:0000313" key="1">
    <source>
        <dbReference type="EMBL" id="KAK9165738.1"/>
    </source>
</evidence>
<keyword evidence="2" id="KW-1185">Reference proteome</keyword>
<organism evidence="1 2">
    <name type="scientific">Stephania cephalantha</name>
    <dbReference type="NCBI Taxonomy" id="152367"/>
    <lineage>
        <taxon>Eukaryota</taxon>
        <taxon>Viridiplantae</taxon>
        <taxon>Streptophyta</taxon>
        <taxon>Embryophyta</taxon>
        <taxon>Tracheophyta</taxon>
        <taxon>Spermatophyta</taxon>
        <taxon>Magnoliopsida</taxon>
        <taxon>Ranunculales</taxon>
        <taxon>Menispermaceae</taxon>
        <taxon>Menispermoideae</taxon>
        <taxon>Cissampelideae</taxon>
        <taxon>Stephania</taxon>
    </lineage>
</organism>
<gene>
    <name evidence="1" type="ORF">Scep_000929</name>
</gene>
<accession>A0AAP0L8F4</accession>
<name>A0AAP0L8F4_9MAGN</name>
<dbReference type="EMBL" id="JBBNAG010000001">
    <property type="protein sequence ID" value="KAK9165738.1"/>
    <property type="molecule type" value="Genomic_DNA"/>
</dbReference>
<dbReference type="Proteomes" id="UP001419268">
    <property type="component" value="Unassembled WGS sequence"/>
</dbReference>
<evidence type="ECO:0000313" key="2">
    <source>
        <dbReference type="Proteomes" id="UP001419268"/>
    </source>
</evidence>
<protein>
    <submittedName>
        <fullName evidence="1">Uncharacterized protein</fullName>
    </submittedName>
</protein>
<dbReference type="AlphaFoldDB" id="A0AAP0L8F4"/>
<comment type="caution">
    <text evidence="1">The sequence shown here is derived from an EMBL/GenBank/DDBJ whole genome shotgun (WGS) entry which is preliminary data.</text>
</comment>
<sequence length="67" mass="8144">MFFLTKNQARARARARAMRYWATTSEIVEPTHEWFSLKPIKWHLYHQTMCRMRALRLMRAIRLCCSA</sequence>